<sequence length="201" mass="22717">MRKLVFFIGPAGAGKTTLAKALAHKRRAAFFDMDTLLRPAAEAIMTLSGLDPNDRDSPVYKTRCRDLGYRVTMDAALENVELGNDAVVVGPFTKESADPAWLERELARIGASVDNVDVKAAFVYLPEEELYRQRIRKRGFEMDVWKLDNWSVFRKTLARRDIKWKLPTASMVYFDNSGPLSNDKLGRLEQFVYGGDIPEPV</sequence>
<dbReference type="InterPro" id="IPR027417">
    <property type="entry name" value="P-loop_NTPase"/>
</dbReference>
<name>A0A4R5KCF3_9BACL</name>
<dbReference type="RefSeq" id="WP_133235059.1">
    <property type="nucleotide sequence ID" value="NZ_SMRT01000020.1"/>
</dbReference>
<dbReference type="SUPFAM" id="SSF52540">
    <property type="entry name" value="P-loop containing nucleoside triphosphate hydrolases"/>
    <property type="match status" value="1"/>
</dbReference>
<dbReference type="Proteomes" id="UP000295636">
    <property type="component" value="Unassembled WGS sequence"/>
</dbReference>
<comment type="caution">
    <text evidence="1">The sequence shown here is derived from an EMBL/GenBank/DDBJ whole genome shotgun (WGS) entry which is preliminary data.</text>
</comment>
<dbReference type="EMBL" id="SMRT01000020">
    <property type="protein sequence ID" value="TDF92542.1"/>
    <property type="molecule type" value="Genomic_DNA"/>
</dbReference>
<organism evidence="1 2">
    <name type="scientific">Paenibacillus piri</name>
    <dbReference type="NCBI Taxonomy" id="2547395"/>
    <lineage>
        <taxon>Bacteria</taxon>
        <taxon>Bacillati</taxon>
        <taxon>Bacillota</taxon>
        <taxon>Bacilli</taxon>
        <taxon>Bacillales</taxon>
        <taxon>Paenibacillaceae</taxon>
        <taxon>Paenibacillus</taxon>
    </lineage>
</organism>
<evidence type="ECO:0000313" key="1">
    <source>
        <dbReference type="EMBL" id="TDF92542.1"/>
    </source>
</evidence>
<dbReference type="Gene3D" id="3.40.50.300">
    <property type="entry name" value="P-loop containing nucleotide triphosphate hydrolases"/>
    <property type="match status" value="1"/>
</dbReference>
<evidence type="ECO:0000313" key="2">
    <source>
        <dbReference type="Proteomes" id="UP000295636"/>
    </source>
</evidence>
<reference evidence="1 2" key="1">
    <citation type="submission" date="2019-03" db="EMBL/GenBank/DDBJ databases">
        <title>This is whole genome sequence of Paenibacillus sp MS74 strain.</title>
        <authorList>
            <person name="Trinh H.N."/>
        </authorList>
    </citation>
    <scope>NUCLEOTIDE SEQUENCE [LARGE SCALE GENOMIC DNA]</scope>
    <source>
        <strain evidence="1 2">MS74</strain>
    </source>
</reference>
<dbReference type="OrthoDB" id="198115at2"/>
<keyword evidence="2" id="KW-1185">Reference proteome</keyword>
<protein>
    <submittedName>
        <fullName evidence="1">AAA family ATPase</fullName>
    </submittedName>
</protein>
<dbReference type="Pfam" id="PF13671">
    <property type="entry name" value="AAA_33"/>
    <property type="match status" value="1"/>
</dbReference>
<proteinExistence type="predicted"/>
<gene>
    <name evidence="1" type="ORF">E1757_29590</name>
</gene>
<dbReference type="AlphaFoldDB" id="A0A4R5KCF3"/>
<accession>A0A4R5KCF3</accession>